<organism evidence="3 4">
    <name type="scientific">Papaver nudicaule</name>
    <name type="common">Iceland poppy</name>
    <dbReference type="NCBI Taxonomy" id="74823"/>
    <lineage>
        <taxon>Eukaryota</taxon>
        <taxon>Viridiplantae</taxon>
        <taxon>Streptophyta</taxon>
        <taxon>Embryophyta</taxon>
        <taxon>Tracheophyta</taxon>
        <taxon>Spermatophyta</taxon>
        <taxon>Magnoliopsida</taxon>
        <taxon>Ranunculales</taxon>
        <taxon>Papaveraceae</taxon>
        <taxon>Papaveroideae</taxon>
        <taxon>Papaver</taxon>
    </lineage>
</organism>
<dbReference type="InterPro" id="IPR057748">
    <property type="entry name" value="NFRKB_WH_2"/>
</dbReference>
<reference evidence="3" key="1">
    <citation type="submission" date="2022-03" db="EMBL/GenBank/DDBJ databases">
        <title>A functionally conserved STORR gene fusion in Papaver species that diverged 16.8 million years ago.</title>
        <authorList>
            <person name="Catania T."/>
        </authorList>
    </citation>
    <scope>NUCLEOTIDE SEQUENCE</scope>
    <source>
        <strain evidence="3">S-191538</strain>
    </source>
</reference>
<dbReference type="GO" id="GO:0031011">
    <property type="term" value="C:Ino80 complex"/>
    <property type="evidence" value="ECO:0007669"/>
    <property type="project" value="InterPro"/>
</dbReference>
<dbReference type="AlphaFoldDB" id="A0AA41S1D6"/>
<keyword evidence="4" id="KW-1185">Reference proteome</keyword>
<evidence type="ECO:0000256" key="1">
    <source>
        <dbReference type="SAM" id="MobiDB-lite"/>
    </source>
</evidence>
<gene>
    <name evidence="3" type="ORF">MKW94_013096</name>
</gene>
<protein>
    <recommendedName>
        <fullName evidence="2">Nuclear factor related to kappa-B-binding protein second winged helix domain-containing protein</fullName>
    </recommendedName>
</protein>
<dbReference type="PANTHER" id="PTHR13052:SF0">
    <property type="entry name" value="DNA-BINDING PROTEIN-LIKE"/>
    <property type="match status" value="1"/>
</dbReference>
<feature type="region of interest" description="Disordered" evidence="1">
    <location>
        <begin position="1068"/>
        <end position="1092"/>
    </location>
</feature>
<feature type="compositionally biased region" description="Polar residues" evidence="1">
    <location>
        <begin position="401"/>
        <end position="412"/>
    </location>
</feature>
<evidence type="ECO:0000313" key="3">
    <source>
        <dbReference type="EMBL" id="MCL7026580.1"/>
    </source>
</evidence>
<dbReference type="CDD" id="cd21865">
    <property type="entry name" value="DEUBAD_NFRKB"/>
    <property type="match status" value="1"/>
</dbReference>
<feature type="compositionally biased region" description="Basic and acidic residues" evidence="1">
    <location>
        <begin position="475"/>
        <end position="486"/>
    </location>
</feature>
<dbReference type="Pfam" id="PF25793">
    <property type="entry name" value="WHD_2nd_NFRKB"/>
    <property type="match status" value="1"/>
</dbReference>
<accession>A0AA41S1D6</accession>
<name>A0AA41S1D6_PAPNU</name>
<feature type="region of interest" description="Disordered" evidence="1">
    <location>
        <begin position="396"/>
        <end position="494"/>
    </location>
</feature>
<dbReference type="InterPro" id="IPR024867">
    <property type="entry name" value="NFRKB"/>
</dbReference>
<feature type="compositionally biased region" description="Acidic residues" evidence="1">
    <location>
        <begin position="433"/>
        <end position="453"/>
    </location>
</feature>
<evidence type="ECO:0000313" key="4">
    <source>
        <dbReference type="Proteomes" id="UP001177140"/>
    </source>
</evidence>
<dbReference type="PANTHER" id="PTHR13052">
    <property type="entry name" value="NFRKB-RELATED"/>
    <property type="match status" value="1"/>
</dbReference>
<evidence type="ECO:0000259" key="2">
    <source>
        <dbReference type="Pfam" id="PF25793"/>
    </source>
</evidence>
<feature type="compositionally biased region" description="Polar residues" evidence="1">
    <location>
        <begin position="339"/>
        <end position="349"/>
    </location>
</feature>
<dbReference type="Proteomes" id="UP001177140">
    <property type="component" value="Unassembled WGS sequence"/>
</dbReference>
<feature type="region of interest" description="Disordered" evidence="1">
    <location>
        <begin position="651"/>
        <end position="712"/>
    </location>
</feature>
<dbReference type="EMBL" id="JAJJMA010058710">
    <property type="protein sequence ID" value="MCL7026580.1"/>
    <property type="molecule type" value="Genomic_DNA"/>
</dbReference>
<feature type="compositionally biased region" description="Basic and acidic residues" evidence="1">
    <location>
        <begin position="316"/>
        <end position="328"/>
    </location>
</feature>
<sequence length="1197" mass="134280">MDQDTFTRTLKELFSGENFHFGNPVAKLFDLLKGGLCQPRVKQYRQGLHFLQKREHYHRLRKYQNSMVGNCVHMRDAWSNCKEYSIQEKLRVLSLRKSQRSLVYENMQVPGGEPDGSQDGLWARGQKDMRVGSRMGSRYPEIPTVDHRSRDRAMMKNFKPAGSKIIPAKPNVKLWHDTGLLKYDLEPSNSRRGQIRSENQLEGPSYDMSLLRDHSATRISTMANPKYGRKQEFLKSEDYYGTERYADSLMSLKGQNPNSHARNRPMIPTADMEMLRGRQAGDRNLYDHQFRDAGKKSKYLDKFQLSALEDQMNVGKERALPSKGRPADWSDESPAFRRSNPQGAFSKNQPGKFDGWDARPKKSNMGPEFRTSKHSLTPFPKGKSYIVPTQTIYPPDYRGKTFQTGGKMSSIRNGGLDMEDPRQFNRHTQSQSEETESDSSDQDDDDDDGEEEYNPLKKLGYGGRAASAKPGLLPRKADKITRKGKEFAQSLSHSSKKVMDIGEQMYVPEVQLSSSGRRKGTASILHESVFPGSAKLSDDGKLTKKSIKNGHMLVDPAERMLIPMSKVSPVERKRKGKVDYDNSVSQSKYMEEYTDEEDGKIIDKSGKKGIKAEAQAPESLENPKMALVGCNLTPKKRKGKADMTYVEGIDGTDYTQCGPDQQIDDPSSLKKRGRKQVEAQNSPSMVASEPLVPEREVADIKPDPKPEKKPYIPITPTVHTGFSFSIVHLLTAIRLAMVTPLPDDGSQIGNLHVKTENGVNGDPETAGLKNLPALTVQEIVSRVKLNPVDPFILETQEPLQDLVRGVLKIFSSKTAPLGAKAWKALVVYEKSTKSWSWVGPVLPTSLPEPDIVEEVTSPEAWGLPHKMLVKLVDSFANWLKSGQETLQQIGSLPPPPMALMQPVLDDKERFRDLRAQKSLTTISPNSEEVRAYFRREEVLRYLVPDRAFSYTAADGKKTTVAPLRRCGGKPTSKARDHFMLKIDRPPHVTILCLVRDAAARLPGGIGTRADVCTLIRDSQYIVEDVGDAQVNQVVSGALDRLHYERDPCVLFDGERKLWVYMHRNREEEDFDDDGTSSTKKWKRQKKDLADQSESGAVTGAFVGAGEQNKLDSDLSLEQLSMGLDDRMGVMYNTDLRPSGVETTEPFVLPDQIGHQGQPVAWGLTPLQENKMACQENTTSEVLDDDLGFIILAEDCVH</sequence>
<comment type="caution">
    <text evidence="3">The sequence shown here is derived from an EMBL/GenBank/DDBJ whole genome shotgun (WGS) entry which is preliminary data.</text>
</comment>
<feature type="compositionally biased region" description="Basic and acidic residues" evidence="1">
    <location>
        <begin position="692"/>
        <end position="710"/>
    </location>
</feature>
<proteinExistence type="predicted"/>
<feature type="domain" description="Nuclear factor related to kappa-B-binding protein second winged helix" evidence="2">
    <location>
        <begin position="930"/>
        <end position="1068"/>
    </location>
</feature>
<feature type="region of interest" description="Disordered" evidence="1">
    <location>
        <begin position="316"/>
        <end position="382"/>
    </location>
</feature>